<keyword evidence="2" id="KW-1133">Transmembrane helix</keyword>
<dbReference type="EMBL" id="BDIP01003268">
    <property type="protein sequence ID" value="GIQ87487.1"/>
    <property type="molecule type" value="Genomic_DNA"/>
</dbReference>
<feature type="region of interest" description="Disordered" evidence="1">
    <location>
        <begin position="418"/>
        <end position="461"/>
    </location>
</feature>
<comment type="caution">
    <text evidence="3">The sequence shown here is derived from an EMBL/GenBank/DDBJ whole genome shotgun (WGS) entry which is preliminary data.</text>
</comment>
<keyword evidence="2" id="KW-0812">Transmembrane</keyword>
<evidence type="ECO:0000256" key="1">
    <source>
        <dbReference type="SAM" id="MobiDB-lite"/>
    </source>
</evidence>
<feature type="non-terminal residue" evidence="3">
    <location>
        <position position="1"/>
    </location>
</feature>
<keyword evidence="4" id="KW-1185">Reference proteome</keyword>
<evidence type="ECO:0000313" key="3">
    <source>
        <dbReference type="EMBL" id="GIQ87487.1"/>
    </source>
</evidence>
<evidence type="ECO:0000256" key="2">
    <source>
        <dbReference type="SAM" id="Phobius"/>
    </source>
</evidence>
<protein>
    <submittedName>
        <fullName evidence="3">Uncharacterized protein</fullName>
    </submittedName>
</protein>
<keyword evidence="2" id="KW-0472">Membrane</keyword>
<gene>
    <name evidence="3" type="ORF">KIPB_009532</name>
</gene>
<reference evidence="3 4" key="1">
    <citation type="journal article" date="2018" name="PLoS ONE">
        <title>The draft genome of Kipferlia bialata reveals reductive genome evolution in fornicate parasites.</title>
        <authorList>
            <person name="Tanifuji G."/>
            <person name="Takabayashi S."/>
            <person name="Kume K."/>
            <person name="Takagi M."/>
            <person name="Nakayama T."/>
            <person name="Kamikawa R."/>
            <person name="Inagaki Y."/>
            <person name="Hashimoto T."/>
        </authorList>
    </citation>
    <scope>NUCLEOTIDE SEQUENCE [LARGE SCALE GENOMIC DNA]</scope>
    <source>
        <strain evidence="3">NY0173</strain>
    </source>
</reference>
<feature type="transmembrane region" description="Helical" evidence="2">
    <location>
        <begin position="391"/>
        <end position="411"/>
    </location>
</feature>
<proteinExistence type="predicted"/>
<accession>A0A9K3D3S0</accession>
<organism evidence="3 4">
    <name type="scientific">Kipferlia bialata</name>
    <dbReference type="NCBI Taxonomy" id="797122"/>
    <lineage>
        <taxon>Eukaryota</taxon>
        <taxon>Metamonada</taxon>
        <taxon>Carpediemonas-like organisms</taxon>
        <taxon>Kipferlia</taxon>
    </lineage>
</organism>
<dbReference type="Proteomes" id="UP000265618">
    <property type="component" value="Unassembled WGS sequence"/>
</dbReference>
<feature type="compositionally biased region" description="Basic residues" evidence="1">
    <location>
        <begin position="433"/>
        <end position="461"/>
    </location>
</feature>
<dbReference type="AlphaFoldDB" id="A0A9K3D3S0"/>
<name>A0A9K3D3S0_9EUKA</name>
<evidence type="ECO:0000313" key="4">
    <source>
        <dbReference type="Proteomes" id="UP000265618"/>
    </source>
</evidence>
<sequence length="461" mass="48865">IHPDYIDNVLSFALYVDLELTNGVFDYSWVKSFDTTCASLTLPGYNTDGEKVEHVHVHVMSEGAINDYTVHSMSLIPIRGDCSGVTLEKAVSYGDPHLQTLSGYTYDYFTVGDHLLFEATTETTSKTDTLTAHMRTIAVATSEEVDTDPTIANAVALAWDTPQRQTYEALGLTGWAYSSTLVLDCQTDTPSLTYNGKTVTLPGDDETLETQLSTSVTLSMGAYAHTSGSASTILSLSFRPLTGLAITLTVTQSAYDVLYIDTGAETSQSFMDSVTECSGCLGTCGTLAEDTTYVTDTVMEDGVVLASSALLPEVSTYTLPTVTTMTVDEATALCTATGIESDLVSACVSDTIAMGSLPADLTRLTYMANSKASLVIDPTDPETPTTSDPPYALIGGAVGVVVVGVLVGFYLKGKKAAPKQARDLNALSTASTKPKRRKATKKGSSKGKKGSKKKSSKGNRV</sequence>